<dbReference type="PROSITE" id="PS00012">
    <property type="entry name" value="PHOSPHOPANTETHEINE"/>
    <property type="match status" value="1"/>
</dbReference>
<dbReference type="GO" id="GO:0005737">
    <property type="term" value="C:cytoplasm"/>
    <property type="evidence" value="ECO:0007669"/>
    <property type="project" value="TreeGrafter"/>
</dbReference>
<evidence type="ECO:0000259" key="4">
    <source>
        <dbReference type="PROSITE" id="PS50075"/>
    </source>
</evidence>
<dbReference type="InterPro" id="IPR023213">
    <property type="entry name" value="CAT-like_dom_sf"/>
</dbReference>
<feature type="domain" description="Carrier" evidence="4">
    <location>
        <begin position="392"/>
        <end position="467"/>
    </location>
</feature>
<dbReference type="SUPFAM" id="SSF47336">
    <property type="entry name" value="ACP-like"/>
    <property type="match status" value="1"/>
</dbReference>
<dbReference type="GO" id="GO:0008610">
    <property type="term" value="P:lipid biosynthetic process"/>
    <property type="evidence" value="ECO:0007669"/>
    <property type="project" value="UniProtKB-ARBA"/>
</dbReference>
<keyword evidence="6" id="KW-1185">Reference proteome</keyword>
<dbReference type="OrthoDB" id="2472181at2"/>
<dbReference type="PROSITE" id="PS50075">
    <property type="entry name" value="CARRIER"/>
    <property type="match status" value="1"/>
</dbReference>
<organism evidence="5 6">
    <name type="scientific">Herbidospora galbida</name>
    <dbReference type="NCBI Taxonomy" id="2575442"/>
    <lineage>
        <taxon>Bacteria</taxon>
        <taxon>Bacillati</taxon>
        <taxon>Actinomycetota</taxon>
        <taxon>Actinomycetes</taxon>
        <taxon>Streptosporangiales</taxon>
        <taxon>Streptosporangiaceae</taxon>
        <taxon>Herbidospora</taxon>
    </lineage>
</organism>
<dbReference type="GO" id="GO:0044550">
    <property type="term" value="P:secondary metabolite biosynthetic process"/>
    <property type="evidence" value="ECO:0007669"/>
    <property type="project" value="TreeGrafter"/>
</dbReference>
<dbReference type="PANTHER" id="PTHR45527:SF1">
    <property type="entry name" value="FATTY ACID SYNTHASE"/>
    <property type="match status" value="1"/>
</dbReference>
<accession>A0A4U3MI09</accession>
<dbReference type="PANTHER" id="PTHR45527">
    <property type="entry name" value="NONRIBOSOMAL PEPTIDE SYNTHETASE"/>
    <property type="match status" value="1"/>
</dbReference>
<gene>
    <name evidence="5" type="ORF">FDA94_11465</name>
</gene>
<sequence length="471" mass="51866">MTEASFAQTGMWITERMGRARTAYHMPLVIDFEGPLDACALHQACEAVIRRHAVLSSAVAEIDGLPVMVSGQRPPARLTSADDLHELVREETLRPFDVENGPLARFTVAKLGPERHALVFVAHHLVFDGESKDILVRDLADFYNGESRPRLGMSYASFADDERERVCDDLAEAKAYWSARPPGEATSLPGLTATGRGAAEGAVYTFRGRLTDLPDVSRFELFLASVHTLLHRYGDPAPTVAVDLSTRVPGVRDNIGLFVNELPVTVSPEGTVADVARTLHHDLREMYRFRHVPYARAVRGVRPRTALAQVSVSYRKRRPDPVFTGVKATVDWAVFNHSVRSVLHLQAVDHPDGLYVIMQYGAGSGTELDVARIAEDLLTIMNNPESPVAGTPQETALDDAVREIWQEVLGIDEIGDDEDLFDLGGHSLTITQIIARMRKRLGVEVPLDVFFDTPTIAGVVQAIREAEPAVR</sequence>
<keyword evidence="3" id="KW-0597">Phosphoprotein</keyword>
<dbReference type="SMART" id="SM00823">
    <property type="entry name" value="PKS_PP"/>
    <property type="match status" value="1"/>
</dbReference>
<dbReference type="AlphaFoldDB" id="A0A4U3MI09"/>
<dbReference type="InterPro" id="IPR006162">
    <property type="entry name" value="Ppantetheine_attach_site"/>
</dbReference>
<dbReference type="Proteomes" id="UP000308705">
    <property type="component" value="Unassembled WGS sequence"/>
</dbReference>
<proteinExistence type="predicted"/>
<dbReference type="GO" id="GO:0031177">
    <property type="term" value="F:phosphopantetheine binding"/>
    <property type="evidence" value="ECO:0007669"/>
    <property type="project" value="InterPro"/>
</dbReference>
<evidence type="ECO:0000256" key="2">
    <source>
        <dbReference type="ARBA" id="ARBA00022450"/>
    </source>
</evidence>
<dbReference type="InterPro" id="IPR001242">
    <property type="entry name" value="Condensation_dom"/>
</dbReference>
<evidence type="ECO:0000256" key="1">
    <source>
        <dbReference type="ARBA" id="ARBA00001957"/>
    </source>
</evidence>
<dbReference type="RefSeq" id="WP_137247033.1">
    <property type="nucleotide sequence ID" value="NZ_SZQA01000008.1"/>
</dbReference>
<dbReference type="EMBL" id="SZQA01000008">
    <property type="protein sequence ID" value="TKK89118.1"/>
    <property type="molecule type" value="Genomic_DNA"/>
</dbReference>
<dbReference type="InterPro" id="IPR009081">
    <property type="entry name" value="PP-bd_ACP"/>
</dbReference>
<dbReference type="GO" id="GO:0043041">
    <property type="term" value="P:amino acid activation for nonribosomal peptide biosynthetic process"/>
    <property type="evidence" value="ECO:0007669"/>
    <property type="project" value="TreeGrafter"/>
</dbReference>
<dbReference type="Gene3D" id="1.10.1200.10">
    <property type="entry name" value="ACP-like"/>
    <property type="match status" value="1"/>
</dbReference>
<comment type="caution">
    <text evidence="5">The sequence shown here is derived from an EMBL/GenBank/DDBJ whole genome shotgun (WGS) entry which is preliminary data.</text>
</comment>
<comment type="cofactor">
    <cofactor evidence="1">
        <name>pantetheine 4'-phosphate</name>
        <dbReference type="ChEBI" id="CHEBI:47942"/>
    </cofactor>
</comment>
<reference evidence="5 6" key="1">
    <citation type="submission" date="2019-04" db="EMBL/GenBank/DDBJ databases">
        <title>Herbidospora sp. NEAU-GS14.nov., a novel actinomycete isolated from soil.</title>
        <authorList>
            <person name="Han L."/>
        </authorList>
    </citation>
    <scope>NUCLEOTIDE SEQUENCE [LARGE SCALE GENOMIC DNA]</scope>
    <source>
        <strain evidence="5 6">NEAU-GS14</strain>
    </source>
</reference>
<protein>
    <recommendedName>
        <fullName evidence="4">Carrier domain-containing protein</fullName>
    </recommendedName>
</protein>
<dbReference type="InterPro" id="IPR020806">
    <property type="entry name" value="PKS_PP-bd"/>
</dbReference>
<dbReference type="GO" id="GO:0003824">
    <property type="term" value="F:catalytic activity"/>
    <property type="evidence" value="ECO:0007669"/>
    <property type="project" value="InterPro"/>
</dbReference>
<dbReference type="Pfam" id="PF00668">
    <property type="entry name" value="Condensation"/>
    <property type="match status" value="1"/>
</dbReference>
<evidence type="ECO:0000313" key="5">
    <source>
        <dbReference type="EMBL" id="TKK89118.1"/>
    </source>
</evidence>
<dbReference type="SUPFAM" id="SSF52777">
    <property type="entry name" value="CoA-dependent acyltransferases"/>
    <property type="match status" value="2"/>
</dbReference>
<dbReference type="InterPro" id="IPR036736">
    <property type="entry name" value="ACP-like_sf"/>
</dbReference>
<dbReference type="Pfam" id="PF00550">
    <property type="entry name" value="PP-binding"/>
    <property type="match status" value="1"/>
</dbReference>
<name>A0A4U3MI09_9ACTN</name>
<evidence type="ECO:0000313" key="6">
    <source>
        <dbReference type="Proteomes" id="UP000308705"/>
    </source>
</evidence>
<dbReference type="Gene3D" id="3.30.559.10">
    <property type="entry name" value="Chloramphenicol acetyltransferase-like domain"/>
    <property type="match status" value="1"/>
</dbReference>
<dbReference type="Gene3D" id="3.30.559.30">
    <property type="entry name" value="Nonribosomal peptide synthetase, condensation domain"/>
    <property type="match status" value="1"/>
</dbReference>
<keyword evidence="2" id="KW-0596">Phosphopantetheine</keyword>
<evidence type="ECO:0000256" key="3">
    <source>
        <dbReference type="ARBA" id="ARBA00022553"/>
    </source>
</evidence>